<organism evidence="1 2">
    <name type="scientific">Pacificimonas pallii</name>
    <dbReference type="NCBI Taxonomy" id="2827236"/>
    <lineage>
        <taxon>Bacteria</taxon>
        <taxon>Pseudomonadati</taxon>
        <taxon>Pseudomonadota</taxon>
        <taxon>Alphaproteobacteria</taxon>
        <taxon>Sphingomonadales</taxon>
        <taxon>Sphingosinicellaceae</taxon>
        <taxon>Pacificimonas</taxon>
    </lineage>
</organism>
<evidence type="ECO:0000313" key="2">
    <source>
        <dbReference type="Proteomes" id="UP000722336"/>
    </source>
</evidence>
<proteinExistence type="predicted"/>
<gene>
    <name evidence="1" type="ORF">KCG44_14250</name>
</gene>
<accession>A0ABS6SHP9</accession>
<evidence type="ECO:0000313" key="1">
    <source>
        <dbReference type="EMBL" id="MBV7257944.1"/>
    </source>
</evidence>
<dbReference type="RefSeq" id="WP_218446794.1">
    <property type="nucleotide sequence ID" value="NZ_JAGSPA010000007.1"/>
</dbReference>
<sequence length="292" mass="32371">MSLHDAIEAVRKIEEKYRSSAVDRTDGARLIGYSTLSGPANKALASLAQYGLVERAGKGHMRVTPRAAAILHPESEIERRDQIRKAGLEPRLFQELEERFPGIVPPEEGVETHLSRQGFNQSAIRPAMKAYLDTLLFLEQSGAIESHGAEELNSPKPEMPTGSGNNITYGGARVGDLIDYESEGSLANPEPMRVRAVMQDKGKTWVFVDGSEAGLEMDNVIVRERPDANSPPKMPLAEKIVATPEGYRSETFDADEGTIKIEWPSNLSEQSVEDMNDWLELLKKRISRRAMN</sequence>
<dbReference type="Proteomes" id="UP000722336">
    <property type="component" value="Unassembled WGS sequence"/>
</dbReference>
<name>A0ABS6SHP9_9SPHN</name>
<keyword evidence="2" id="KW-1185">Reference proteome</keyword>
<protein>
    <submittedName>
        <fullName evidence="1">Uncharacterized protein</fullName>
    </submittedName>
</protein>
<reference evidence="1 2" key="1">
    <citation type="submission" date="2021-04" db="EMBL/GenBank/DDBJ databases">
        <authorList>
            <person name="Pira H."/>
            <person name="Risdian C."/>
            <person name="Wink J."/>
        </authorList>
    </citation>
    <scope>NUCLEOTIDE SEQUENCE [LARGE SCALE GENOMIC DNA]</scope>
    <source>
        <strain evidence="1 2">WHA3</strain>
    </source>
</reference>
<comment type="caution">
    <text evidence="1">The sequence shown here is derived from an EMBL/GenBank/DDBJ whole genome shotgun (WGS) entry which is preliminary data.</text>
</comment>
<dbReference type="EMBL" id="JAGSPA010000007">
    <property type="protein sequence ID" value="MBV7257944.1"/>
    <property type="molecule type" value="Genomic_DNA"/>
</dbReference>